<dbReference type="AlphaFoldDB" id="A0A2H6KE66"/>
<dbReference type="InterPro" id="IPR016024">
    <property type="entry name" value="ARM-type_fold"/>
</dbReference>
<accession>A0A2H6KE66</accession>
<dbReference type="SUPFAM" id="SSF48371">
    <property type="entry name" value="ARM repeat"/>
    <property type="match status" value="1"/>
</dbReference>
<sequence>MGNSCCLGRLHEYRTKLSEIESQVIDNIASYGPISDVLGLDESECDIERFDLAFENGDINEFVALCESTQPIDKLEDRLHPWAANPTTIGALAATQLAIFASKEQQPEFKDAIREASGIPILVEMLRSNEVDRVHVAVVALSFMSAGNTENCVEMFRAGALTEMIRGMKSDIDGMRAACAQTCRNIYQLDLEYRRVFVKQGGLVNLVNLLSPCDDRDEEMCLTQLEAIYHIEDFIMDGVEELPEFVSIVKVSGAREKLKLLEKVLDILKVLALHVDPAVVRGVVLPDLFEEGQHFLALFLGETFPRIIDESANFNVFEDLVDDDVRAVNGAPGEILYQPLRFIDAEELWDADANEGGKVRVPHLIVRCVDHGPDCFNLIEELLL</sequence>
<protein>
    <submittedName>
        <fullName evidence="1">ARM repeats containing protein</fullName>
    </submittedName>
</protein>
<proteinExistence type="predicted"/>
<dbReference type="OrthoDB" id="7537227at2759"/>
<dbReference type="GeneID" id="39875047"/>
<organism evidence="1 2">
    <name type="scientific">Babesia ovata</name>
    <dbReference type="NCBI Taxonomy" id="189622"/>
    <lineage>
        <taxon>Eukaryota</taxon>
        <taxon>Sar</taxon>
        <taxon>Alveolata</taxon>
        <taxon>Apicomplexa</taxon>
        <taxon>Aconoidasida</taxon>
        <taxon>Piroplasmida</taxon>
        <taxon>Babesiidae</taxon>
        <taxon>Babesia</taxon>
    </lineage>
</organism>
<dbReference type="InterPro" id="IPR011989">
    <property type="entry name" value="ARM-like"/>
</dbReference>
<dbReference type="Gene3D" id="1.25.10.10">
    <property type="entry name" value="Leucine-rich Repeat Variant"/>
    <property type="match status" value="1"/>
</dbReference>
<dbReference type="EMBL" id="BDSA01000003">
    <property type="protein sequence ID" value="GBE61277.1"/>
    <property type="molecule type" value="Genomic_DNA"/>
</dbReference>
<dbReference type="Proteomes" id="UP000236319">
    <property type="component" value="Unassembled WGS sequence"/>
</dbReference>
<gene>
    <name evidence="1" type="ORF">BOVATA_027700</name>
</gene>
<evidence type="ECO:0000313" key="2">
    <source>
        <dbReference type="Proteomes" id="UP000236319"/>
    </source>
</evidence>
<comment type="caution">
    <text evidence="1">The sequence shown here is derived from an EMBL/GenBank/DDBJ whole genome shotgun (WGS) entry which is preliminary data.</text>
</comment>
<dbReference type="VEuPathDB" id="PiroplasmaDB:BOVATA_027700"/>
<dbReference type="RefSeq" id="XP_028867520.1">
    <property type="nucleotide sequence ID" value="XM_029011687.1"/>
</dbReference>
<reference evidence="1 2" key="1">
    <citation type="journal article" date="2017" name="BMC Genomics">
        <title>Whole-genome assembly of Babesia ovata and comparative genomics between closely related pathogens.</title>
        <authorList>
            <person name="Yamagishi J."/>
            <person name="Asada M."/>
            <person name="Hakimi H."/>
            <person name="Tanaka T.Q."/>
            <person name="Sugimoto C."/>
            <person name="Kawazu S."/>
        </authorList>
    </citation>
    <scope>NUCLEOTIDE SEQUENCE [LARGE SCALE GENOMIC DNA]</scope>
    <source>
        <strain evidence="1 2">Miyake</strain>
    </source>
</reference>
<keyword evidence="2" id="KW-1185">Reference proteome</keyword>
<evidence type="ECO:0000313" key="1">
    <source>
        <dbReference type="EMBL" id="GBE61277.1"/>
    </source>
</evidence>
<name>A0A2H6KE66_9APIC</name>